<dbReference type="SUPFAM" id="SSF57850">
    <property type="entry name" value="RING/U-box"/>
    <property type="match status" value="1"/>
</dbReference>
<evidence type="ECO:0000256" key="16">
    <source>
        <dbReference type="SAM" id="Phobius"/>
    </source>
</evidence>
<dbReference type="GO" id="GO:0031625">
    <property type="term" value="F:ubiquitin protein ligase binding"/>
    <property type="evidence" value="ECO:0007669"/>
    <property type="project" value="TreeGrafter"/>
</dbReference>
<reference evidence="19" key="1">
    <citation type="submission" date="2025-08" db="UniProtKB">
        <authorList>
            <consortium name="RefSeq"/>
        </authorList>
    </citation>
    <scope>IDENTIFICATION</scope>
    <source>
        <tissue evidence="19">Leaf</tissue>
    </source>
</reference>
<evidence type="ECO:0000256" key="4">
    <source>
        <dbReference type="ARBA" id="ARBA00012483"/>
    </source>
</evidence>
<dbReference type="GO" id="GO:0061630">
    <property type="term" value="F:ubiquitin protein ligase activity"/>
    <property type="evidence" value="ECO:0007669"/>
    <property type="project" value="UniProtKB-EC"/>
</dbReference>
<sequence length="405" mass="44440">MSGKEKTNQKYNCLEHMKVTASHGSLRTHPCPKMSLFQSKIKQERLKDAHTPLSTLSFSSSPLPLSGGGYRELSAPSSSSSNKVSPAVWFFIVILAVVFFISGFLHLLIRFLTNNRYPSQIPESNRDPQVSGSNAFQRQLQQLFDLHDSGLDQAFINALPVFRYKEIMGLKEPFDCAVCLCEYSEQDELRLLPLCSHAFHIDCIDTWLLSNSSCPLCRGSLYGHGIAIENPVVHFNEPREEDGIPAVGESMISPAMKPEESNILSSKRVLSVRLGKLRNSNNGGAERKEGEASTSGSNLDSRRCYSMGSYQYVVCDAELLVASSPNCGDLGGDGLGITKRSSGREGNSNSDGDNAEGKRISIGNKGESFSVSKIWLWSKKTRIPSPVGSIPLAPASRWIDRSQVT</sequence>
<feature type="transmembrane region" description="Helical" evidence="16">
    <location>
        <begin position="87"/>
        <end position="109"/>
    </location>
</feature>
<evidence type="ECO:0000256" key="5">
    <source>
        <dbReference type="ARBA" id="ARBA00022679"/>
    </source>
</evidence>
<keyword evidence="18" id="KW-1185">Reference proteome</keyword>
<dbReference type="Pfam" id="PF13639">
    <property type="entry name" value="zf-RING_2"/>
    <property type="match status" value="1"/>
</dbReference>
<keyword evidence="11 16" id="KW-1133">Transmembrane helix</keyword>
<dbReference type="FunFam" id="3.30.40.10:FF:000231">
    <property type="entry name" value="RING-H2 finger protein ATL46"/>
    <property type="match status" value="1"/>
</dbReference>
<keyword evidence="9" id="KW-0833">Ubl conjugation pathway</keyword>
<evidence type="ECO:0000313" key="19">
    <source>
        <dbReference type="RefSeq" id="XP_030521231.1"/>
    </source>
</evidence>
<dbReference type="Gene3D" id="3.30.40.10">
    <property type="entry name" value="Zinc/RING finger domain, C3HC4 (zinc finger)"/>
    <property type="match status" value="1"/>
</dbReference>
<evidence type="ECO:0000256" key="2">
    <source>
        <dbReference type="ARBA" id="ARBA00004167"/>
    </source>
</evidence>
<evidence type="ECO:0000256" key="13">
    <source>
        <dbReference type="ARBA" id="ARBA00024209"/>
    </source>
</evidence>
<dbReference type="SMART" id="SM00184">
    <property type="entry name" value="RING"/>
    <property type="match status" value="1"/>
</dbReference>
<protein>
    <recommendedName>
        <fullName evidence="4">RING-type E3 ubiquitin transferase</fullName>
        <ecNumber evidence="4">2.3.2.27</ecNumber>
    </recommendedName>
</protein>
<feature type="domain" description="RING-type" evidence="17">
    <location>
        <begin position="176"/>
        <end position="218"/>
    </location>
</feature>
<keyword evidence="5" id="KW-0808">Transferase</keyword>
<dbReference type="KEGG" id="rarg:115734529"/>
<evidence type="ECO:0000256" key="15">
    <source>
        <dbReference type="SAM" id="MobiDB-lite"/>
    </source>
</evidence>
<keyword evidence="7" id="KW-0479">Metal-binding</keyword>
<dbReference type="GeneID" id="115734529"/>
<dbReference type="RefSeq" id="XP_030521231.1">
    <property type="nucleotide sequence ID" value="XM_030665371.2"/>
</dbReference>
<evidence type="ECO:0000256" key="3">
    <source>
        <dbReference type="ARBA" id="ARBA00004906"/>
    </source>
</evidence>
<dbReference type="PANTHER" id="PTHR45768">
    <property type="entry name" value="E3 UBIQUITIN-PROTEIN LIGASE RNF13-LIKE"/>
    <property type="match status" value="1"/>
</dbReference>
<feature type="region of interest" description="Disordered" evidence="15">
    <location>
        <begin position="278"/>
        <end position="298"/>
    </location>
</feature>
<dbReference type="Proteomes" id="UP000827889">
    <property type="component" value="Chromosome 6"/>
</dbReference>
<name>A0A8B8NFI5_9MYRT</name>
<comment type="similarity">
    <text evidence="13">Belongs to the RING-type zinc finger family. ATL subfamily.</text>
</comment>
<evidence type="ECO:0000256" key="1">
    <source>
        <dbReference type="ARBA" id="ARBA00000900"/>
    </source>
</evidence>
<organism evidence="18 19">
    <name type="scientific">Rhodamnia argentea</name>
    <dbReference type="NCBI Taxonomy" id="178133"/>
    <lineage>
        <taxon>Eukaryota</taxon>
        <taxon>Viridiplantae</taxon>
        <taxon>Streptophyta</taxon>
        <taxon>Embryophyta</taxon>
        <taxon>Tracheophyta</taxon>
        <taxon>Spermatophyta</taxon>
        <taxon>Magnoliopsida</taxon>
        <taxon>eudicotyledons</taxon>
        <taxon>Gunneridae</taxon>
        <taxon>Pentapetalae</taxon>
        <taxon>rosids</taxon>
        <taxon>malvids</taxon>
        <taxon>Myrtales</taxon>
        <taxon>Myrtaceae</taxon>
        <taxon>Myrtoideae</taxon>
        <taxon>Myrteae</taxon>
        <taxon>Australasian group</taxon>
        <taxon>Rhodamnia</taxon>
    </lineage>
</organism>
<dbReference type="GO" id="GO:0016020">
    <property type="term" value="C:membrane"/>
    <property type="evidence" value="ECO:0007669"/>
    <property type="project" value="UniProtKB-SubCell"/>
</dbReference>
<dbReference type="GO" id="GO:0008270">
    <property type="term" value="F:zinc ion binding"/>
    <property type="evidence" value="ECO:0007669"/>
    <property type="project" value="UniProtKB-KW"/>
</dbReference>
<comment type="catalytic activity">
    <reaction evidence="1">
        <text>S-ubiquitinyl-[E2 ubiquitin-conjugating enzyme]-L-cysteine + [acceptor protein]-L-lysine = [E2 ubiquitin-conjugating enzyme]-L-cysteine + N(6)-ubiquitinyl-[acceptor protein]-L-lysine.</text>
        <dbReference type="EC" id="2.3.2.27"/>
    </reaction>
</comment>
<evidence type="ECO:0000256" key="7">
    <source>
        <dbReference type="ARBA" id="ARBA00022723"/>
    </source>
</evidence>
<evidence type="ECO:0000256" key="12">
    <source>
        <dbReference type="ARBA" id="ARBA00023136"/>
    </source>
</evidence>
<evidence type="ECO:0000313" key="18">
    <source>
        <dbReference type="Proteomes" id="UP000827889"/>
    </source>
</evidence>
<accession>A0A8B8NFI5</accession>
<evidence type="ECO:0000259" key="17">
    <source>
        <dbReference type="PROSITE" id="PS50089"/>
    </source>
</evidence>
<dbReference type="InterPro" id="IPR013083">
    <property type="entry name" value="Znf_RING/FYVE/PHD"/>
</dbReference>
<keyword evidence="8 14" id="KW-0863">Zinc-finger</keyword>
<evidence type="ECO:0000256" key="11">
    <source>
        <dbReference type="ARBA" id="ARBA00022989"/>
    </source>
</evidence>
<gene>
    <name evidence="19" type="primary">LOC115734529</name>
</gene>
<proteinExistence type="inferred from homology"/>
<keyword evidence="10" id="KW-0862">Zinc</keyword>
<evidence type="ECO:0000256" key="10">
    <source>
        <dbReference type="ARBA" id="ARBA00022833"/>
    </source>
</evidence>
<dbReference type="PANTHER" id="PTHR45768:SF54">
    <property type="entry name" value="RING-H2 FINGER PROTEIN ATL47-LIKE"/>
    <property type="match status" value="1"/>
</dbReference>
<evidence type="ECO:0000256" key="14">
    <source>
        <dbReference type="PROSITE-ProRule" id="PRU00175"/>
    </source>
</evidence>
<evidence type="ECO:0000256" key="6">
    <source>
        <dbReference type="ARBA" id="ARBA00022692"/>
    </source>
</evidence>
<dbReference type="PROSITE" id="PS50089">
    <property type="entry name" value="ZF_RING_2"/>
    <property type="match status" value="1"/>
</dbReference>
<evidence type="ECO:0000256" key="8">
    <source>
        <dbReference type="ARBA" id="ARBA00022771"/>
    </source>
</evidence>
<comment type="subcellular location">
    <subcellularLocation>
        <location evidence="2">Membrane</location>
        <topology evidence="2">Single-pass membrane protein</topology>
    </subcellularLocation>
</comment>
<comment type="pathway">
    <text evidence="3">Protein modification; protein ubiquitination.</text>
</comment>
<dbReference type="AlphaFoldDB" id="A0A8B8NFI5"/>
<dbReference type="InterPro" id="IPR001841">
    <property type="entry name" value="Znf_RING"/>
</dbReference>
<evidence type="ECO:0000256" key="9">
    <source>
        <dbReference type="ARBA" id="ARBA00022786"/>
    </source>
</evidence>
<dbReference type="CDD" id="cd16461">
    <property type="entry name" value="RING-H2_EL5-like"/>
    <property type="match status" value="1"/>
</dbReference>
<keyword evidence="6 16" id="KW-0812">Transmembrane</keyword>
<dbReference type="OrthoDB" id="8062037at2759"/>
<keyword evidence="12 16" id="KW-0472">Membrane</keyword>
<feature type="region of interest" description="Disordered" evidence="15">
    <location>
        <begin position="338"/>
        <end position="361"/>
    </location>
</feature>
<dbReference type="EC" id="2.3.2.27" evidence="4"/>